<keyword evidence="1" id="KW-0479">Metal-binding</keyword>
<dbReference type="Gene3D" id="1.10.1280.10">
    <property type="entry name" value="Di-copper center containing domain from catechol oxidase"/>
    <property type="match status" value="1"/>
</dbReference>
<keyword evidence="2" id="KW-0186">Copper</keyword>
<protein>
    <submittedName>
        <fullName evidence="5">Tyrosinase</fullName>
    </submittedName>
</protein>
<name>A0A118KK65_BURCE</name>
<evidence type="ECO:0000256" key="2">
    <source>
        <dbReference type="ARBA" id="ARBA00023008"/>
    </source>
</evidence>
<dbReference type="PANTHER" id="PTHR11474">
    <property type="entry name" value="TYROSINASE FAMILY MEMBER"/>
    <property type="match status" value="1"/>
</dbReference>
<accession>A0A118KK65</accession>
<reference evidence="5 6" key="1">
    <citation type="submission" date="2015-11" db="EMBL/GenBank/DDBJ databases">
        <title>Expanding the genomic diversity of Burkholderia species for the development of highly accurate diagnostics.</title>
        <authorList>
            <person name="Sahl J."/>
            <person name="Keim P."/>
            <person name="Wagner D."/>
        </authorList>
    </citation>
    <scope>NUCLEOTIDE SEQUENCE [LARGE SCALE GENOMIC DNA]</scope>
    <source>
        <strain evidence="5 6">MSMB1302</strain>
    </source>
</reference>
<evidence type="ECO:0000313" key="5">
    <source>
        <dbReference type="EMBL" id="KVK84676.1"/>
    </source>
</evidence>
<evidence type="ECO:0000313" key="6">
    <source>
        <dbReference type="Proteomes" id="UP000069001"/>
    </source>
</evidence>
<organism evidence="5 6">
    <name type="scientific">Burkholderia cepacia</name>
    <name type="common">Pseudomonas cepacia</name>
    <dbReference type="NCBI Taxonomy" id="292"/>
    <lineage>
        <taxon>Bacteria</taxon>
        <taxon>Pseudomonadati</taxon>
        <taxon>Pseudomonadota</taxon>
        <taxon>Betaproteobacteria</taxon>
        <taxon>Burkholderiales</taxon>
        <taxon>Burkholderiaceae</taxon>
        <taxon>Burkholderia</taxon>
        <taxon>Burkholderia cepacia complex</taxon>
    </lineage>
</organism>
<evidence type="ECO:0000259" key="4">
    <source>
        <dbReference type="PROSITE" id="PS00498"/>
    </source>
</evidence>
<proteinExistence type="predicted"/>
<dbReference type="GO" id="GO:0016491">
    <property type="term" value="F:oxidoreductase activity"/>
    <property type="evidence" value="ECO:0007669"/>
    <property type="project" value="InterPro"/>
</dbReference>
<dbReference type="SUPFAM" id="SSF48056">
    <property type="entry name" value="Di-copper centre-containing domain"/>
    <property type="match status" value="1"/>
</dbReference>
<feature type="domain" description="Tyrosinase copper-binding" evidence="4">
    <location>
        <begin position="312"/>
        <end position="323"/>
    </location>
</feature>
<dbReference type="GO" id="GO:0046872">
    <property type="term" value="F:metal ion binding"/>
    <property type="evidence" value="ECO:0007669"/>
    <property type="project" value="UniProtKB-KW"/>
</dbReference>
<dbReference type="InterPro" id="IPR050316">
    <property type="entry name" value="Tyrosinase/Hemocyanin"/>
</dbReference>
<dbReference type="PROSITE" id="PS00497">
    <property type="entry name" value="TYROSINASE_1"/>
    <property type="match status" value="1"/>
</dbReference>
<dbReference type="Proteomes" id="UP000069001">
    <property type="component" value="Unassembled WGS sequence"/>
</dbReference>
<dbReference type="EMBL" id="LOYH01000037">
    <property type="protein sequence ID" value="KVK84676.1"/>
    <property type="molecule type" value="Genomic_DNA"/>
</dbReference>
<dbReference type="PRINTS" id="PR00092">
    <property type="entry name" value="TYROSINASE"/>
</dbReference>
<evidence type="ECO:0000259" key="3">
    <source>
        <dbReference type="PROSITE" id="PS00497"/>
    </source>
</evidence>
<gene>
    <name evidence="5" type="ORF">WS90_11600</name>
</gene>
<dbReference type="Pfam" id="PF00264">
    <property type="entry name" value="Tyrosinase"/>
    <property type="match status" value="1"/>
</dbReference>
<dbReference type="InterPro" id="IPR002227">
    <property type="entry name" value="Tyrosinase_Cu-bd"/>
</dbReference>
<dbReference type="PANTHER" id="PTHR11474:SF76">
    <property type="entry name" value="SHKT DOMAIN-CONTAINING PROTEIN"/>
    <property type="match status" value="1"/>
</dbReference>
<dbReference type="PROSITE" id="PS00498">
    <property type="entry name" value="TYROSINASE_2"/>
    <property type="match status" value="1"/>
</dbReference>
<dbReference type="AlphaFoldDB" id="A0A118KK65"/>
<evidence type="ECO:0000256" key="1">
    <source>
        <dbReference type="ARBA" id="ARBA00022723"/>
    </source>
</evidence>
<comment type="caution">
    <text evidence="5">The sequence shown here is derived from an EMBL/GenBank/DDBJ whole genome shotgun (WGS) entry which is preliminary data.</text>
</comment>
<dbReference type="RefSeq" id="WP_059667962.1">
    <property type="nucleotide sequence ID" value="NZ_LOYH01000037.1"/>
</dbReference>
<sequence length="542" mass="59645">MNNASGVRVRPSIESLQREYRKGNKKPLEDLMRAWKGIKALPPGDPNSFFMIGGFHGEPFRGAGWGSASYWGGYCNHGNVLFPTWHRAYLLRLEQALQSIPGCEQVMLPFWDETSEESLTKGIPWALTDPDFELDGEKIPNPLASFTFNRAITDNINGDNPNYSKPLPYVTVRYPLSGLVGTDKDRIATEKHNARFKDPKENVVLLNRNIVDWLTSHIVVKGKVVPTNVKRKFEQCLDAPNYTVFSNTTSAAQWNENLPEGAIPVVPLESPHNDIHLAVGGFDVPHGPNKGDFSPIPGANGDMGENDTAGLDPIFYFHHCFIDRVFWLWQKRHGYTQHLDVVAEYPGTNSVDAQGPTPGTVPNSWLTLSSPLDPFKKSENGKARAYTSLDCINIEEQLGYTYGPGSLEDLPKRSLAATTVPAGNSSKVVRVSGLNRAPIAGSFLVSAYVNVDGERHLLGTEAVLSRWSVQSCANCQTHLEVKAFFPLDQFSASAVEGAQYEVEIHTREGVRLQTQPASPPASQAVAGAAPQAAPKLFRLEVR</sequence>
<dbReference type="InterPro" id="IPR008922">
    <property type="entry name" value="Di-copper_centre_dom_sf"/>
</dbReference>
<feature type="domain" description="Tyrosinase copper-binding" evidence="3">
    <location>
        <begin position="77"/>
        <end position="94"/>
    </location>
</feature>